<protein>
    <submittedName>
        <fullName evidence="1">Uncharacterized protein</fullName>
    </submittedName>
</protein>
<sequence>MTVLGMQAGASFRVSLVSDGIPDPFIEAVTAVFGTVDVTSRGRVAGAGRSDCRHFPGRANAAMRRRGCRAAGAVADRAMAEWPIGRRGRSGPASAGSRWESPWACPACRTLGMPGLVRA</sequence>
<proteinExistence type="predicted"/>
<dbReference type="EMBL" id="BMTD01000007">
    <property type="protein sequence ID" value="GGU97379.1"/>
    <property type="molecule type" value="Genomic_DNA"/>
</dbReference>
<name>A0A918ICD1_9ACTN</name>
<reference evidence="1" key="2">
    <citation type="submission" date="2020-09" db="EMBL/GenBank/DDBJ databases">
        <authorList>
            <person name="Sun Q."/>
            <person name="Ohkuma M."/>
        </authorList>
    </citation>
    <scope>NUCLEOTIDE SEQUENCE</scope>
    <source>
        <strain evidence="1">JCM 4369</strain>
    </source>
</reference>
<reference evidence="1" key="1">
    <citation type="journal article" date="2014" name="Int. J. Syst. Evol. Microbiol.">
        <title>Complete genome sequence of Corynebacterium casei LMG S-19264T (=DSM 44701T), isolated from a smear-ripened cheese.</title>
        <authorList>
            <consortium name="US DOE Joint Genome Institute (JGI-PGF)"/>
            <person name="Walter F."/>
            <person name="Albersmeier A."/>
            <person name="Kalinowski J."/>
            <person name="Ruckert C."/>
        </authorList>
    </citation>
    <scope>NUCLEOTIDE SEQUENCE</scope>
    <source>
        <strain evidence="1">JCM 4369</strain>
    </source>
</reference>
<evidence type="ECO:0000313" key="1">
    <source>
        <dbReference type="EMBL" id="GGU97379.1"/>
    </source>
</evidence>
<comment type="caution">
    <text evidence="1">The sequence shown here is derived from an EMBL/GenBank/DDBJ whole genome shotgun (WGS) entry which is preliminary data.</text>
</comment>
<dbReference type="Proteomes" id="UP000618795">
    <property type="component" value="Unassembled WGS sequence"/>
</dbReference>
<keyword evidence="2" id="KW-1185">Reference proteome</keyword>
<organism evidence="1 2">
    <name type="scientific">Streptomyces filipinensis</name>
    <dbReference type="NCBI Taxonomy" id="66887"/>
    <lineage>
        <taxon>Bacteria</taxon>
        <taxon>Bacillati</taxon>
        <taxon>Actinomycetota</taxon>
        <taxon>Actinomycetes</taxon>
        <taxon>Kitasatosporales</taxon>
        <taxon>Streptomycetaceae</taxon>
        <taxon>Streptomyces</taxon>
    </lineage>
</organism>
<gene>
    <name evidence="1" type="ORF">GCM10010260_36480</name>
</gene>
<accession>A0A918ICD1</accession>
<dbReference type="AlphaFoldDB" id="A0A918ICD1"/>
<evidence type="ECO:0000313" key="2">
    <source>
        <dbReference type="Proteomes" id="UP000618795"/>
    </source>
</evidence>